<dbReference type="AlphaFoldDB" id="A0A0S4VBS6"/>
<protein>
    <submittedName>
        <fullName evidence="2">Transposase</fullName>
    </submittedName>
</protein>
<evidence type="ECO:0000313" key="2">
    <source>
        <dbReference type="EMBL" id="CUV32098.1"/>
    </source>
</evidence>
<dbReference type="PANTHER" id="PTHR33408">
    <property type="entry name" value="TRANSPOSASE"/>
    <property type="match status" value="1"/>
</dbReference>
<organism evidence="2">
    <name type="scientific">Ralstonia solanacearum</name>
    <name type="common">Pseudomonas solanacearum</name>
    <dbReference type="NCBI Taxonomy" id="305"/>
    <lineage>
        <taxon>Bacteria</taxon>
        <taxon>Pseudomonadati</taxon>
        <taxon>Pseudomonadota</taxon>
        <taxon>Betaproteobacteria</taxon>
        <taxon>Burkholderiales</taxon>
        <taxon>Burkholderiaceae</taxon>
        <taxon>Ralstonia</taxon>
        <taxon>Ralstonia solanacearum species complex</taxon>
    </lineage>
</organism>
<dbReference type="PANTHER" id="PTHR33408:SF2">
    <property type="entry name" value="TRANSPOSASE DDE DOMAIN-CONTAINING PROTEIN"/>
    <property type="match status" value="1"/>
</dbReference>
<name>A0A0S4VBS6_RALSL</name>
<proteinExistence type="predicted"/>
<dbReference type="EMBL" id="LN899824">
    <property type="protein sequence ID" value="CUV32098.1"/>
    <property type="molecule type" value="Genomic_DNA"/>
</dbReference>
<dbReference type="Pfam" id="PF13751">
    <property type="entry name" value="DDE_Tnp_1_6"/>
    <property type="match status" value="1"/>
</dbReference>
<dbReference type="InterPro" id="IPR025668">
    <property type="entry name" value="Tnp_DDE_dom"/>
</dbReference>
<reference evidence="2" key="1">
    <citation type="submission" date="2015-10" db="EMBL/GenBank/DDBJ databases">
        <authorList>
            <person name="Gilbert D.G."/>
        </authorList>
    </citation>
    <scope>NUCLEOTIDE SEQUENCE</scope>
    <source>
        <strain evidence="2">Phyl III-seqv23</strain>
    </source>
</reference>
<accession>A0A0S4VBS6</accession>
<gene>
    <name evidence="2" type="ORF">RUN1985_v1_1590001</name>
</gene>
<sequence>MIGFVSDSYSTNYLIDLHAGIILDVEATPAHRTAEVESTKTMINRVEERFVLKPRRLAGDTAYGTASMLGWMVEEKEIAPHVPVWDKTRRDDGTFQRGSFHWDEQANEYRCPGGHALRSDWRAYTNPRTHITKADTVIYRSSQHNCSGCAMKEQCCPNISFRKIARSIHESARDVARKLSATPEFKQSRRERKKVEMLFAHLKRILKLDRLRLRGLSGAQDEFLLAATAQNLRRMAKRLAPLGEGITAVAA</sequence>
<feature type="domain" description="Transposase DDE" evidence="1">
    <location>
        <begin position="111"/>
        <end position="236"/>
    </location>
</feature>
<evidence type="ECO:0000259" key="1">
    <source>
        <dbReference type="Pfam" id="PF13751"/>
    </source>
</evidence>